<dbReference type="AlphaFoldDB" id="A0A0U5EZR7"/>
<protein>
    <submittedName>
        <fullName evidence="1">Uncharacterized protein</fullName>
    </submittedName>
</protein>
<evidence type="ECO:0000313" key="3">
    <source>
        <dbReference type="Proteomes" id="UP000587270"/>
    </source>
</evidence>
<evidence type="ECO:0000313" key="2">
    <source>
        <dbReference type="EMBL" id="NME22278.1"/>
    </source>
</evidence>
<dbReference type="Proteomes" id="UP000587270">
    <property type="component" value="Unassembled WGS sequence"/>
</dbReference>
<reference evidence="1" key="1">
    <citation type="submission" date="2015-10" db="EMBL/GenBank/DDBJ databases">
        <authorList>
            <person name="Gilbert D.G."/>
        </authorList>
    </citation>
    <scope>NUCLEOTIDE SEQUENCE</scope>
    <source>
        <strain evidence="1">Pg-3b</strain>
    </source>
</reference>
<evidence type="ECO:0000313" key="1">
    <source>
        <dbReference type="EMBL" id="CUR37804.1"/>
    </source>
</evidence>
<gene>
    <name evidence="2" type="ORF">HF865_06165</name>
    <name evidence="1" type="ORF">LRLP16767_LRPG3B_01603</name>
</gene>
<accession>A0A0U5EZR7</accession>
<reference evidence="2 3" key="2">
    <citation type="submission" date="2020-04" db="EMBL/GenBank/DDBJ databases">
        <authorList>
            <person name="Hitch T.C.A."/>
            <person name="Wylensek D."/>
            <person name="Clavel T."/>
        </authorList>
    </citation>
    <scope>NUCLEOTIDE SEQUENCE [LARGE SCALE GENOMIC DNA]</scope>
    <source>
        <strain evidence="2 3">WCA-386-APC-4I</strain>
    </source>
</reference>
<dbReference type="EMBL" id="JABAFN010000019">
    <property type="protein sequence ID" value="NME22278.1"/>
    <property type="molecule type" value="Genomic_DNA"/>
</dbReference>
<dbReference type="RefSeq" id="WP_086141273.1">
    <property type="nucleotide sequence ID" value="NZ_JABAFN010000019.1"/>
</dbReference>
<proteinExistence type="predicted"/>
<sequence length="129" mass="14842">MMSDEELNKLDFYFYKLEMVDELESMLKDSDIEFDGKNRGEAFEELQDLAFDRDLTGSRTGSYWCNEIKAERALLGNYDLVQDALDDFGMESVDSPELISGEHLDVLVREHLLPSVIDEVLDKHNVAPF</sequence>
<dbReference type="EMBL" id="LN887290">
    <property type="protein sequence ID" value="CUR37804.1"/>
    <property type="molecule type" value="Genomic_DNA"/>
</dbReference>
<name>A0A0U5EZR7_LIMRT</name>
<organism evidence="1">
    <name type="scientific">Limosilactobacillus reuteri</name>
    <name type="common">Lactobacillus reuteri</name>
    <dbReference type="NCBI Taxonomy" id="1598"/>
    <lineage>
        <taxon>Bacteria</taxon>
        <taxon>Bacillati</taxon>
        <taxon>Bacillota</taxon>
        <taxon>Bacilli</taxon>
        <taxon>Lactobacillales</taxon>
        <taxon>Lactobacillaceae</taxon>
        <taxon>Limosilactobacillus</taxon>
    </lineage>
</organism>